<dbReference type="EMBL" id="AP014545">
    <property type="protein sequence ID" value="BBB27094.1"/>
    <property type="molecule type" value="Genomic_DNA"/>
</dbReference>
<dbReference type="Pfam" id="PF01012">
    <property type="entry name" value="ETF"/>
    <property type="match status" value="1"/>
</dbReference>
<evidence type="ECO:0000256" key="2">
    <source>
        <dbReference type="ARBA" id="ARBA00022448"/>
    </source>
</evidence>
<keyword evidence="2" id="KW-0813">Transport</keyword>
<dbReference type="Proteomes" id="UP000595663">
    <property type="component" value="Chromosome"/>
</dbReference>
<evidence type="ECO:0000313" key="6">
    <source>
        <dbReference type="Proteomes" id="UP000595663"/>
    </source>
</evidence>
<dbReference type="OrthoDB" id="6120949at2"/>
<keyword evidence="6" id="KW-1185">Reference proteome</keyword>
<dbReference type="AlphaFoldDB" id="A0A7R6P4M9"/>
<dbReference type="RefSeq" id="WP_019620100.1">
    <property type="nucleotide sequence ID" value="NZ_AP014545.1"/>
</dbReference>
<protein>
    <recommendedName>
        <fullName evidence="4">Electron transfer flavoprotein alpha/beta-subunit N-terminal domain-containing protein</fullName>
    </recommendedName>
</protein>
<dbReference type="SUPFAM" id="SSF52402">
    <property type="entry name" value="Adenine nucleotide alpha hydrolases-like"/>
    <property type="match status" value="1"/>
</dbReference>
<feature type="domain" description="Electron transfer flavoprotein alpha/beta-subunit N-terminal" evidence="4">
    <location>
        <begin position="23"/>
        <end position="124"/>
    </location>
</feature>
<keyword evidence="3" id="KW-0249">Electron transport</keyword>
<proteinExistence type="inferred from homology"/>
<evidence type="ECO:0000256" key="3">
    <source>
        <dbReference type="ARBA" id="ARBA00022982"/>
    </source>
</evidence>
<evidence type="ECO:0000313" key="5">
    <source>
        <dbReference type="EMBL" id="BBB27094.1"/>
    </source>
</evidence>
<evidence type="ECO:0000256" key="1">
    <source>
        <dbReference type="ARBA" id="ARBA00007557"/>
    </source>
</evidence>
<dbReference type="KEGG" id="ajp:AMJAP_2505"/>
<name>A0A7R6P4M9_9GAMM</name>
<evidence type="ECO:0000259" key="4">
    <source>
        <dbReference type="Pfam" id="PF01012"/>
    </source>
</evidence>
<accession>A0A7R6P4M9</accession>
<dbReference type="InterPro" id="IPR012255">
    <property type="entry name" value="ETF_b"/>
</dbReference>
<dbReference type="GO" id="GO:0009055">
    <property type="term" value="F:electron transfer activity"/>
    <property type="evidence" value="ECO:0007669"/>
    <property type="project" value="InterPro"/>
</dbReference>
<dbReference type="InterPro" id="IPR014729">
    <property type="entry name" value="Rossmann-like_a/b/a_fold"/>
</dbReference>
<dbReference type="InterPro" id="IPR014730">
    <property type="entry name" value="ETF_a/b_N"/>
</dbReference>
<reference evidence="5 6" key="1">
    <citation type="journal article" date="2008" name="Int. J. Syst. Evol. Microbiol.">
        <title>Amphritea japonica sp. nov. and Amphritea balenae sp. nov., isolated from the sediment adjacent to sperm whale carcasses off Kagoshima, Japan.</title>
        <authorList>
            <person name="Miyazaki M."/>
            <person name="Nogi Y."/>
            <person name="Fujiwara Y."/>
            <person name="Kawato M."/>
            <person name="Nagahama T."/>
            <person name="Kubokawa K."/>
            <person name="Horikoshi K."/>
        </authorList>
    </citation>
    <scope>NUCLEOTIDE SEQUENCE [LARGE SCALE GENOMIC DNA]</scope>
    <source>
        <strain evidence="5 6">ATCC BAA-1530</strain>
    </source>
</reference>
<organism evidence="5 6">
    <name type="scientific">Amphritea japonica ATCC BAA-1530</name>
    <dbReference type="NCBI Taxonomy" id="1278309"/>
    <lineage>
        <taxon>Bacteria</taxon>
        <taxon>Pseudomonadati</taxon>
        <taxon>Pseudomonadota</taxon>
        <taxon>Gammaproteobacteria</taxon>
        <taxon>Oceanospirillales</taxon>
        <taxon>Oceanospirillaceae</taxon>
        <taxon>Amphritea</taxon>
    </lineage>
</organism>
<dbReference type="PANTHER" id="PTHR21294">
    <property type="entry name" value="ELECTRON TRANSFER FLAVOPROTEIN BETA-SUBUNIT"/>
    <property type="match status" value="1"/>
</dbReference>
<gene>
    <name evidence="5" type="ORF">AMJAP_2505</name>
</gene>
<dbReference type="Gene3D" id="3.40.50.620">
    <property type="entry name" value="HUPs"/>
    <property type="match status" value="1"/>
</dbReference>
<sequence>MKVTVILTPGSSGVKQKSSGEIILDPQALESINEALQLKRSGRATEVTVVTLGQSLTLEQSESLLQQGIDRKRFVPCEVIPNAMELAEVLLAVVHLEKPDLILIGRRQDKLQCQLGNLLAELLEFRSSQTEKEGSQFYRTLVIREIGSGVNVVTLPAMSADKGLVKDKLSRLQVA</sequence>
<comment type="similarity">
    <text evidence="1">Belongs to the ETF beta-subunit/FixA family.</text>
</comment>
<dbReference type="PANTHER" id="PTHR21294:SF8">
    <property type="entry name" value="ELECTRON TRANSFER FLAVOPROTEIN SUBUNIT BETA"/>
    <property type="match status" value="1"/>
</dbReference>